<feature type="region of interest" description="Disordered" evidence="2">
    <location>
        <begin position="1"/>
        <end position="25"/>
    </location>
</feature>
<feature type="compositionally biased region" description="Polar residues" evidence="2">
    <location>
        <begin position="73"/>
        <end position="84"/>
    </location>
</feature>
<gene>
    <name evidence="3" type="ORF">D9613_006136</name>
</gene>
<feature type="coiled-coil region" evidence="1">
    <location>
        <begin position="595"/>
        <end position="622"/>
    </location>
</feature>
<name>A0A8H4QUA5_9AGAR</name>
<protein>
    <submittedName>
        <fullName evidence="3">Uncharacterized protein</fullName>
    </submittedName>
</protein>
<feature type="region of interest" description="Disordered" evidence="2">
    <location>
        <begin position="54"/>
        <end position="84"/>
    </location>
</feature>
<feature type="region of interest" description="Disordered" evidence="2">
    <location>
        <begin position="317"/>
        <end position="380"/>
    </location>
</feature>
<dbReference type="Proteomes" id="UP000521872">
    <property type="component" value="Unassembled WGS sequence"/>
</dbReference>
<dbReference type="Gene3D" id="3.40.50.11960">
    <property type="match status" value="1"/>
</dbReference>
<feature type="compositionally biased region" description="Low complexity" evidence="2">
    <location>
        <begin position="1"/>
        <end position="14"/>
    </location>
</feature>
<sequence>MASESKSSTVVSSEETQDSGKGTNIHDPACRIVVVSPSLDVGVAFVERIKGFSSQSSSPKASASTATIKTPTQETSLSLTAPRTAQEQEQPLLIPHVLSNKYYTAPVHFAVCLAGTTGALRKAIPSSSSAPIARPPAIVFVWSGSVVDGSGKKYNYKKHAEELARQIQTAAGWEPEVVLGVRLPSLLGDKANEDEGDEDDENAEIDNALMQLGFEYVDISDDVGVGSTEKGEDDDDELEIPGLPRVLDALSTIMWPSMTPQEKGKGKILTFEDKARQEAERDGIMHELLISVSDMSEFGRTAQEGAKASTEDAFFSPYDFGRRSTSSGGVLPKPTRTEGGKSSKPWLDTSSSSHLTSPRDGSMLDSPGEMAGELSPFGVGDGRLGKKVSMRFEDDFAEFISAPVVVADQDEAKGKTTGSNTSTNATGKRRGLGMEHVDLDLNLSQAGFEEGEMETPLQTAIAESVVTGDSLGLGFGLASGKSLGGEEQGQRLGVPSKSRYASLGSVSDFGDADGDAGAYEELGEEEEEEWEDAVEEVDHSGWEDEEDIEDDDDLGLLPSKEEIEETAERIFGRGGSSSNMEGFRRASEEDRDFDLEDVLHSLRDLKSEIAGMDNEEEKHKLAAKVALGLVYGIK</sequence>
<evidence type="ECO:0000313" key="3">
    <source>
        <dbReference type="EMBL" id="KAF4617326.1"/>
    </source>
</evidence>
<feature type="compositionally biased region" description="Low complexity" evidence="2">
    <location>
        <begin position="54"/>
        <end position="72"/>
    </location>
</feature>
<keyword evidence="1" id="KW-0175">Coiled coil</keyword>
<keyword evidence="4" id="KW-1185">Reference proteome</keyword>
<feature type="region of interest" description="Disordered" evidence="2">
    <location>
        <begin position="503"/>
        <end position="529"/>
    </location>
</feature>
<accession>A0A8H4QUA5</accession>
<feature type="region of interest" description="Disordered" evidence="2">
    <location>
        <begin position="570"/>
        <end position="590"/>
    </location>
</feature>
<evidence type="ECO:0000256" key="1">
    <source>
        <dbReference type="SAM" id="Coils"/>
    </source>
</evidence>
<reference evidence="3 4" key="1">
    <citation type="submission" date="2019-12" db="EMBL/GenBank/DDBJ databases">
        <authorList>
            <person name="Floudas D."/>
            <person name="Bentzer J."/>
            <person name="Ahren D."/>
            <person name="Johansson T."/>
            <person name="Persson P."/>
            <person name="Tunlid A."/>
        </authorList>
    </citation>
    <scope>NUCLEOTIDE SEQUENCE [LARGE SCALE GENOMIC DNA]</scope>
    <source>
        <strain evidence="3 4">CBS 102.39</strain>
    </source>
</reference>
<evidence type="ECO:0000313" key="4">
    <source>
        <dbReference type="Proteomes" id="UP000521872"/>
    </source>
</evidence>
<evidence type="ECO:0000256" key="2">
    <source>
        <dbReference type="SAM" id="MobiDB-lite"/>
    </source>
</evidence>
<comment type="caution">
    <text evidence="3">The sequence shown here is derived from an EMBL/GenBank/DDBJ whole genome shotgun (WGS) entry which is preliminary data.</text>
</comment>
<dbReference type="EMBL" id="JAACJL010000030">
    <property type="protein sequence ID" value="KAF4617326.1"/>
    <property type="molecule type" value="Genomic_DNA"/>
</dbReference>
<dbReference type="AlphaFoldDB" id="A0A8H4QUA5"/>
<proteinExistence type="predicted"/>
<organism evidence="3 4">
    <name type="scientific">Agrocybe pediades</name>
    <dbReference type="NCBI Taxonomy" id="84607"/>
    <lineage>
        <taxon>Eukaryota</taxon>
        <taxon>Fungi</taxon>
        <taxon>Dikarya</taxon>
        <taxon>Basidiomycota</taxon>
        <taxon>Agaricomycotina</taxon>
        <taxon>Agaricomycetes</taxon>
        <taxon>Agaricomycetidae</taxon>
        <taxon>Agaricales</taxon>
        <taxon>Agaricineae</taxon>
        <taxon>Strophariaceae</taxon>
        <taxon>Agrocybe</taxon>
    </lineage>
</organism>